<evidence type="ECO:0000313" key="2">
    <source>
        <dbReference type="Proteomes" id="UP000009234"/>
    </source>
</evidence>
<name>F6DTS0_DESRL</name>
<accession>F6DTS0</accession>
<dbReference type="KEGG" id="dru:Desru_3033"/>
<protein>
    <submittedName>
        <fullName evidence="1">Uncharacterized protein</fullName>
    </submittedName>
</protein>
<organism evidence="1 2">
    <name type="scientific">Desulforamulus ruminis (strain ATCC 23193 / DSM 2154 / NCIMB 8452 / DL)</name>
    <name type="common">Desulfotomaculum ruminis</name>
    <dbReference type="NCBI Taxonomy" id="696281"/>
    <lineage>
        <taxon>Bacteria</taxon>
        <taxon>Bacillati</taxon>
        <taxon>Bacillota</taxon>
        <taxon>Clostridia</taxon>
        <taxon>Eubacteriales</taxon>
        <taxon>Peptococcaceae</taxon>
        <taxon>Desulforamulus</taxon>
    </lineage>
</organism>
<dbReference type="Proteomes" id="UP000009234">
    <property type="component" value="Chromosome"/>
</dbReference>
<sequence>MFVVLITRLRQKVLKGLRLVFALAVLAILVVQLVNLVKCSGLYDHEKVPSGNPMRVQAPVIEVSEDDRPGLLDRAVEQLVKYYRHKT</sequence>
<keyword evidence="2" id="KW-1185">Reference proteome</keyword>
<reference evidence="1 2" key="2">
    <citation type="journal article" date="2012" name="Stand. Genomic Sci.">
        <title>Complete genome sequence of the sulfate-reducing firmicute Desulfotomaculum ruminis type strain (DL(T)).</title>
        <authorList>
            <person name="Spring S."/>
            <person name="Visser M."/>
            <person name="Lu M."/>
            <person name="Copeland A."/>
            <person name="Lapidus A."/>
            <person name="Lucas S."/>
            <person name="Cheng J.F."/>
            <person name="Han C."/>
            <person name="Tapia R."/>
            <person name="Goodwin L.A."/>
            <person name="Pitluck S."/>
            <person name="Ivanova N."/>
            <person name="Land M."/>
            <person name="Hauser L."/>
            <person name="Larimer F."/>
            <person name="Rohde M."/>
            <person name="Goker M."/>
            <person name="Detter J.C."/>
            <person name="Kyrpides N.C."/>
            <person name="Woyke T."/>
            <person name="Schaap P.J."/>
            <person name="Plugge C.M."/>
            <person name="Muyzer G."/>
            <person name="Kuever J."/>
            <person name="Pereira I.A."/>
            <person name="Parshina S.N."/>
            <person name="Bernier-Latmani R."/>
            <person name="Stams A.J."/>
            <person name="Klenk H.P."/>
        </authorList>
    </citation>
    <scope>NUCLEOTIDE SEQUENCE [LARGE SCALE GENOMIC DNA]</scope>
    <source>
        <strain evidence="2">ATCC 23193 / DSM 2154 / NCIB 8452 / DL</strain>
    </source>
</reference>
<dbReference type="AlphaFoldDB" id="F6DTS0"/>
<reference evidence="2" key="1">
    <citation type="submission" date="2011-05" db="EMBL/GenBank/DDBJ databases">
        <title>Complete sequence of Desulfotomaculum ruminis DSM 2154.</title>
        <authorList>
            <person name="Lucas S."/>
            <person name="Copeland A."/>
            <person name="Lapidus A."/>
            <person name="Cheng J.-F."/>
            <person name="Goodwin L."/>
            <person name="Pitluck S."/>
            <person name="Lu M."/>
            <person name="Detter J.C."/>
            <person name="Han C."/>
            <person name="Tapia R."/>
            <person name="Land M."/>
            <person name="Hauser L."/>
            <person name="Kyrpides N."/>
            <person name="Ivanova N."/>
            <person name="Mikhailova N."/>
            <person name="Pagani I."/>
            <person name="Stams A.J.M."/>
            <person name="Plugge C.M."/>
            <person name="Muyzer G."/>
            <person name="Kuever J."/>
            <person name="Parshina S.N."/>
            <person name="Ivanova A.E."/>
            <person name="Nazina T.N."/>
            <person name="Brambilla E."/>
            <person name="Spring S."/>
            <person name="Klenk H.-P."/>
            <person name="Woyke T."/>
        </authorList>
    </citation>
    <scope>NUCLEOTIDE SEQUENCE [LARGE SCALE GENOMIC DNA]</scope>
    <source>
        <strain evidence="2">ATCC 23193 / DSM 2154 / NCIB 8452 / DL</strain>
    </source>
</reference>
<dbReference type="RefSeq" id="WP_013842996.1">
    <property type="nucleotide sequence ID" value="NC_015589.1"/>
</dbReference>
<dbReference type="STRING" id="696281.Desru_3033"/>
<dbReference type="EMBL" id="CP002780">
    <property type="protein sequence ID" value="AEG61244.1"/>
    <property type="molecule type" value="Genomic_DNA"/>
</dbReference>
<proteinExistence type="predicted"/>
<gene>
    <name evidence="1" type="ordered locus">Desru_3033</name>
</gene>
<evidence type="ECO:0000313" key="1">
    <source>
        <dbReference type="EMBL" id="AEG61244.1"/>
    </source>
</evidence>
<dbReference type="HOGENOM" id="CLU_2478323_0_0_9"/>
<dbReference type="OrthoDB" id="1787413at2"/>